<organism evidence="2 3">
    <name type="scientific">Coptis chinensis</name>
    <dbReference type="NCBI Taxonomy" id="261450"/>
    <lineage>
        <taxon>Eukaryota</taxon>
        <taxon>Viridiplantae</taxon>
        <taxon>Streptophyta</taxon>
        <taxon>Embryophyta</taxon>
        <taxon>Tracheophyta</taxon>
        <taxon>Spermatophyta</taxon>
        <taxon>Magnoliopsida</taxon>
        <taxon>Ranunculales</taxon>
        <taxon>Ranunculaceae</taxon>
        <taxon>Coptidoideae</taxon>
        <taxon>Coptis</taxon>
    </lineage>
</organism>
<dbReference type="InterPro" id="IPR006867">
    <property type="entry name" value="DUF632"/>
</dbReference>
<sequence length="78" mass="8919">MRKRCKSSKVYSALSWSWSSGALHSNKDAIDFNEPGAHGVTLDKIYAEEEKMYKEVKFDMTYSSHLFSGDLCSKKYAQ</sequence>
<name>A0A835IJ46_9MAGN</name>
<accession>A0A835IJ46</accession>
<comment type="caution">
    <text evidence="2">The sequence shown here is derived from an EMBL/GenBank/DDBJ whole genome shotgun (WGS) entry which is preliminary data.</text>
</comment>
<gene>
    <name evidence="2" type="ORF">IFM89_002694</name>
</gene>
<feature type="domain" description="DUF632" evidence="1">
    <location>
        <begin position="5"/>
        <end position="57"/>
    </location>
</feature>
<protein>
    <recommendedName>
        <fullName evidence="1">DUF632 domain-containing protein</fullName>
    </recommendedName>
</protein>
<evidence type="ECO:0000313" key="2">
    <source>
        <dbReference type="EMBL" id="KAF9618826.1"/>
    </source>
</evidence>
<evidence type="ECO:0000259" key="1">
    <source>
        <dbReference type="Pfam" id="PF04782"/>
    </source>
</evidence>
<dbReference type="EMBL" id="JADFTS010000002">
    <property type="protein sequence ID" value="KAF9618826.1"/>
    <property type="molecule type" value="Genomic_DNA"/>
</dbReference>
<keyword evidence="3" id="KW-1185">Reference proteome</keyword>
<proteinExistence type="predicted"/>
<dbReference type="Pfam" id="PF04782">
    <property type="entry name" value="DUF632"/>
    <property type="match status" value="1"/>
</dbReference>
<reference evidence="2 3" key="1">
    <citation type="submission" date="2020-10" db="EMBL/GenBank/DDBJ databases">
        <title>The Coptis chinensis genome and diversification of protoberbering-type alkaloids.</title>
        <authorList>
            <person name="Wang B."/>
            <person name="Shu S."/>
            <person name="Song C."/>
            <person name="Liu Y."/>
        </authorList>
    </citation>
    <scope>NUCLEOTIDE SEQUENCE [LARGE SCALE GENOMIC DNA]</scope>
    <source>
        <strain evidence="2">HL-2020</strain>
        <tissue evidence="2">Leaf</tissue>
    </source>
</reference>
<evidence type="ECO:0000313" key="3">
    <source>
        <dbReference type="Proteomes" id="UP000631114"/>
    </source>
</evidence>
<dbReference type="Proteomes" id="UP000631114">
    <property type="component" value="Unassembled WGS sequence"/>
</dbReference>
<dbReference type="AlphaFoldDB" id="A0A835IJ46"/>